<sequence length="455" mass="48701">MSQRQAAAEPAPRRIVSLDLDSEAPDLTAASGGSETVMLVGCRGGVPVGAVDLELTSDPAEGRRGLDRLRGLPVAEPLPVVPDGRLPSITVVVPTIVGRDDELRLLCAGLLAVDYPDAEFLLVDNRVAVPSGDILPSIAADHPGIRIVTERVPGISAARNAGIAAARGEVVVFTDDDVQVDPGWLRAIGTRFASDPAIDVVTGLILPAELDTPAQIWFEQYYGGFAGERSFSPKLIEAVPGLPRPLRAARLVARDDAGAEITRFALYGVGAFGAGANMGFRRTALDREGGFDPALGTGTPTRGGEDLAMLISIIWTGGRLAFEPRAVVHHRHRRTLPELERQLFGYGLGFTACMTSLVLADPRHLLAVAWQLPPAIRSLTTDKVLRLVTRPRRGPGSLSADALGAADAVDPEATRSPRLEADSYPLSLARHELRGYPRGPLAYLRSRRRHRRLSR</sequence>
<name>A0ABP8E1Y0_9MICO</name>
<dbReference type="EMBL" id="BAABAU010000001">
    <property type="protein sequence ID" value="GAA4266217.1"/>
    <property type="molecule type" value="Genomic_DNA"/>
</dbReference>
<evidence type="ECO:0000313" key="3">
    <source>
        <dbReference type="EMBL" id="GAA4266217.1"/>
    </source>
</evidence>
<accession>A0ABP8E1Y0</accession>
<proteinExistence type="predicted"/>
<evidence type="ECO:0000259" key="2">
    <source>
        <dbReference type="Pfam" id="PF00535"/>
    </source>
</evidence>
<evidence type="ECO:0000313" key="4">
    <source>
        <dbReference type="Proteomes" id="UP001501594"/>
    </source>
</evidence>
<dbReference type="PANTHER" id="PTHR43685:SF2">
    <property type="entry name" value="GLYCOSYLTRANSFERASE 2-LIKE DOMAIN-CONTAINING PROTEIN"/>
    <property type="match status" value="1"/>
</dbReference>
<dbReference type="InterPro" id="IPR029044">
    <property type="entry name" value="Nucleotide-diphossugar_trans"/>
</dbReference>
<keyword evidence="4" id="KW-1185">Reference proteome</keyword>
<feature type="region of interest" description="Disordered" evidence="1">
    <location>
        <begin position="391"/>
        <end position="416"/>
    </location>
</feature>
<reference evidence="4" key="1">
    <citation type="journal article" date="2019" name="Int. J. Syst. Evol. Microbiol.">
        <title>The Global Catalogue of Microorganisms (GCM) 10K type strain sequencing project: providing services to taxonomists for standard genome sequencing and annotation.</title>
        <authorList>
            <consortium name="The Broad Institute Genomics Platform"/>
            <consortium name="The Broad Institute Genome Sequencing Center for Infectious Disease"/>
            <person name="Wu L."/>
            <person name="Ma J."/>
        </authorList>
    </citation>
    <scope>NUCLEOTIDE SEQUENCE [LARGE SCALE GENOMIC DNA]</scope>
    <source>
        <strain evidence="4">JCM 17442</strain>
    </source>
</reference>
<dbReference type="PANTHER" id="PTHR43685">
    <property type="entry name" value="GLYCOSYLTRANSFERASE"/>
    <property type="match status" value="1"/>
</dbReference>
<dbReference type="InterPro" id="IPR001173">
    <property type="entry name" value="Glyco_trans_2-like"/>
</dbReference>
<dbReference type="RefSeq" id="WP_344795240.1">
    <property type="nucleotide sequence ID" value="NZ_BAABAU010000001.1"/>
</dbReference>
<comment type="caution">
    <text evidence="3">The sequence shown here is derived from an EMBL/GenBank/DDBJ whole genome shotgun (WGS) entry which is preliminary data.</text>
</comment>
<dbReference type="SUPFAM" id="SSF53448">
    <property type="entry name" value="Nucleotide-diphospho-sugar transferases"/>
    <property type="match status" value="1"/>
</dbReference>
<feature type="domain" description="Glycosyltransferase 2-like" evidence="2">
    <location>
        <begin position="91"/>
        <end position="202"/>
    </location>
</feature>
<protein>
    <recommendedName>
        <fullName evidence="2">Glycosyltransferase 2-like domain-containing protein</fullName>
    </recommendedName>
</protein>
<gene>
    <name evidence="3" type="ORF">GCM10022256_18290</name>
</gene>
<evidence type="ECO:0000256" key="1">
    <source>
        <dbReference type="SAM" id="MobiDB-lite"/>
    </source>
</evidence>
<dbReference type="Proteomes" id="UP001501594">
    <property type="component" value="Unassembled WGS sequence"/>
</dbReference>
<dbReference type="Pfam" id="PF00535">
    <property type="entry name" value="Glycos_transf_2"/>
    <property type="match status" value="1"/>
</dbReference>
<feature type="compositionally biased region" description="Low complexity" evidence="1">
    <location>
        <begin position="396"/>
        <end position="408"/>
    </location>
</feature>
<organism evidence="3 4">
    <name type="scientific">Frondihabitans peucedani</name>
    <dbReference type="NCBI Taxonomy" id="598626"/>
    <lineage>
        <taxon>Bacteria</taxon>
        <taxon>Bacillati</taxon>
        <taxon>Actinomycetota</taxon>
        <taxon>Actinomycetes</taxon>
        <taxon>Micrococcales</taxon>
        <taxon>Microbacteriaceae</taxon>
        <taxon>Frondihabitans</taxon>
    </lineage>
</organism>
<dbReference type="InterPro" id="IPR050834">
    <property type="entry name" value="Glycosyltransf_2"/>
</dbReference>
<dbReference type="CDD" id="cd00761">
    <property type="entry name" value="Glyco_tranf_GTA_type"/>
    <property type="match status" value="1"/>
</dbReference>
<dbReference type="Gene3D" id="3.90.550.10">
    <property type="entry name" value="Spore Coat Polysaccharide Biosynthesis Protein SpsA, Chain A"/>
    <property type="match status" value="1"/>
</dbReference>